<keyword evidence="6 7" id="KW-0326">Glycosidase</keyword>
<evidence type="ECO:0000256" key="7">
    <source>
        <dbReference type="RuleBase" id="RU361180"/>
    </source>
</evidence>
<dbReference type="SUPFAM" id="SSF48208">
    <property type="entry name" value="Six-hairpin glycosidases"/>
    <property type="match status" value="1"/>
</dbReference>
<dbReference type="InterPro" id="IPR008928">
    <property type="entry name" value="6-hairpin_glycosidase_sf"/>
</dbReference>
<dbReference type="InterPro" id="IPR018232">
    <property type="entry name" value="Glyco_hydro_37_CS"/>
</dbReference>
<dbReference type="EMBL" id="CAIIXF020000003">
    <property type="protein sequence ID" value="CAH1780168.1"/>
    <property type="molecule type" value="Genomic_DNA"/>
</dbReference>
<organism evidence="8 9">
    <name type="scientific">Owenia fusiformis</name>
    <name type="common">Polychaete worm</name>
    <dbReference type="NCBI Taxonomy" id="6347"/>
    <lineage>
        <taxon>Eukaryota</taxon>
        <taxon>Metazoa</taxon>
        <taxon>Spiralia</taxon>
        <taxon>Lophotrochozoa</taxon>
        <taxon>Annelida</taxon>
        <taxon>Polychaeta</taxon>
        <taxon>Sedentaria</taxon>
        <taxon>Canalipalpata</taxon>
        <taxon>Sabellida</taxon>
        <taxon>Oweniida</taxon>
        <taxon>Oweniidae</taxon>
        <taxon>Owenia</taxon>
    </lineage>
</organism>
<evidence type="ECO:0000256" key="3">
    <source>
        <dbReference type="ARBA" id="ARBA00012757"/>
    </source>
</evidence>
<evidence type="ECO:0000256" key="4">
    <source>
        <dbReference type="ARBA" id="ARBA00019905"/>
    </source>
</evidence>
<evidence type="ECO:0000313" key="9">
    <source>
        <dbReference type="Proteomes" id="UP000749559"/>
    </source>
</evidence>
<comment type="similarity">
    <text evidence="2 7">Belongs to the glycosyl hydrolase 37 family.</text>
</comment>
<keyword evidence="5 7" id="KW-0378">Hydrolase</keyword>
<evidence type="ECO:0000256" key="1">
    <source>
        <dbReference type="ARBA" id="ARBA00001576"/>
    </source>
</evidence>
<dbReference type="InterPro" id="IPR001661">
    <property type="entry name" value="Glyco_hydro_37"/>
</dbReference>
<dbReference type="PANTHER" id="PTHR23403:SF1">
    <property type="entry name" value="TREHALASE"/>
    <property type="match status" value="1"/>
</dbReference>
<dbReference type="Proteomes" id="UP000749559">
    <property type="component" value="Unassembled WGS sequence"/>
</dbReference>
<dbReference type="PANTHER" id="PTHR23403">
    <property type="entry name" value="TREHALASE"/>
    <property type="match status" value="1"/>
</dbReference>
<dbReference type="AlphaFoldDB" id="A0A8J1UND2"/>
<gene>
    <name evidence="8" type="ORF">OFUS_LOCUS6897</name>
</gene>
<dbReference type="PRINTS" id="PR00744">
    <property type="entry name" value="GLHYDRLASE37"/>
</dbReference>
<dbReference type="PROSITE" id="PS00928">
    <property type="entry name" value="TREHALASE_2"/>
    <property type="match status" value="1"/>
</dbReference>
<dbReference type="EC" id="3.2.1.28" evidence="3 7"/>
<reference evidence="8" key="1">
    <citation type="submission" date="2022-03" db="EMBL/GenBank/DDBJ databases">
        <authorList>
            <person name="Martin C."/>
        </authorList>
    </citation>
    <scope>NUCLEOTIDE SEQUENCE</scope>
</reference>
<evidence type="ECO:0000256" key="2">
    <source>
        <dbReference type="ARBA" id="ARBA00005615"/>
    </source>
</evidence>
<comment type="caution">
    <text evidence="8">The sequence shown here is derived from an EMBL/GenBank/DDBJ whole genome shotgun (WGS) entry which is preliminary data.</text>
</comment>
<dbReference type="OrthoDB" id="3542292at2759"/>
<dbReference type="Gene3D" id="1.50.10.10">
    <property type="match status" value="1"/>
</dbReference>
<sequence>MVAMVTDIELIVIAIVTMLTPGGTYRLNYPRECPSPMYCISGLREVIQNGLVAPPGGDFKYFSDMSSKDDLDVIRRAFDELQPRSSSRPLTVAVVEQFINESFEDPSAVLKPWVPSDWTPEPDFLQNIPDSNVKEWAKGLHDLWRDLGRKITDDVKTHPDRHSLIYVPNGIVIPGERFRESYYWDTYWIIKGLLTSGMLQTSRGLTENFVALINKYGFVPNGGRKYYISRSQPPLLAAMVNTIYETTGDIEDIRSTIDALEKEYDFWMFERKKSVYYKRSSYIANVYGFNAKYREPNDEESFGKLTEPYTDNMTRGEQIGFMENYTAACESGWDHSSRWMQYETDDPLRFKLESVRTMRVVPVDLNAYLCHVEMLLSKFYTILGDTSKANYFDLVISDRKRMMQTLFWNEEEGIWFDFDLDKKENLPTDYFYASSFAPLYFKCYDEDSIPNLEERIINYVKKHNLTSYPGGIPVSNQYTGQQWDYPNAWAPMQHMIIEGLNMLNTNESKSIAQTLALTWLKSNYIGWRQTGYMFEKYNATQSGDPGQGGLYKVQKGFGWTNGVALYLINKYKDSLIVPDDVNIGASVDGAATSVIASPVVLITALVASFGVSLVSVYV</sequence>
<dbReference type="GO" id="GO:0005993">
    <property type="term" value="P:trehalose catabolic process"/>
    <property type="evidence" value="ECO:0007669"/>
    <property type="project" value="TreeGrafter"/>
</dbReference>
<dbReference type="GO" id="GO:0004555">
    <property type="term" value="F:alpha,alpha-trehalase activity"/>
    <property type="evidence" value="ECO:0007669"/>
    <property type="project" value="UniProtKB-EC"/>
</dbReference>
<name>A0A8J1UND2_OWEFU</name>
<comment type="catalytic activity">
    <reaction evidence="1 7">
        <text>alpha,alpha-trehalose + H2O = alpha-D-glucose + beta-D-glucose</text>
        <dbReference type="Rhea" id="RHEA:32675"/>
        <dbReference type="ChEBI" id="CHEBI:15377"/>
        <dbReference type="ChEBI" id="CHEBI:15903"/>
        <dbReference type="ChEBI" id="CHEBI:16551"/>
        <dbReference type="ChEBI" id="CHEBI:17925"/>
        <dbReference type="EC" id="3.2.1.28"/>
    </reaction>
</comment>
<evidence type="ECO:0000256" key="6">
    <source>
        <dbReference type="ARBA" id="ARBA00023295"/>
    </source>
</evidence>
<accession>A0A8J1UND2</accession>
<keyword evidence="9" id="KW-1185">Reference proteome</keyword>
<dbReference type="Pfam" id="PF01204">
    <property type="entry name" value="Trehalase"/>
    <property type="match status" value="1"/>
</dbReference>
<proteinExistence type="inferred from homology"/>
<evidence type="ECO:0000256" key="5">
    <source>
        <dbReference type="ARBA" id="ARBA00022801"/>
    </source>
</evidence>
<protein>
    <recommendedName>
        <fullName evidence="4 7">Trehalase</fullName>
        <ecNumber evidence="3 7">3.2.1.28</ecNumber>
    </recommendedName>
    <alternativeName>
        <fullName evidence="7">Alpha-trehalose glucohydrolase</fullName>
    </alternativeName>
</protein>
<evidence type="ECO:0000313" key="8">
    <source>
        <dbReference type="EMBL" id="CAH1780168.1"/>
    </source>
</evidence>
<dbReference type="InterPro" id="IPR012341">
    <property type="entry name" value="6hp_glycosidase-like_sf"/>
</dbReference>